<name>A0A849CEE8_9NOCA</name>
<reference evidence="5 6" key="1">
    <citation type="submission" date="2020-05" db="EMBL/GenBank/DDBJ databases">
        <title>MicrobeNet Type strains.</title>
        <authorList>
            <person name="Nicholson A.C."/>
        </authorList>
    </citation>
    <scope>NUCLEOTIDE SEQUENCE [LARGE SCALE GENOMIC DNA]</scope>
    <source>
        <strain evidence="5 6">JCM 3224</strain>
    </source>
</reference>
<feature type="domain" description="PucR C-terminal helix-turn-helix" evidence="2">
    <location>
        <begin position="323"/>
        <end position="378"/>
    </location>
</feature>
<comment type="caution">
    <text evidence="5">The sequence shown here is derived from an EMBL/GenBank/DDBJ whole genome shotgun (WGS) entry which is preliminary data.</text>
</comment>
<keyword evidence="6" id="KW-1185">Reference proteome</keyword>
<dbReference type="InterPro" id="IPR025736">
    <property type="entry name" value="PucR_C-HTH_dom"/>
</dbReference>
<feature type="domain" description="CdaR GGDEF-like" evidence="4">
    <location>
        <begin position="178"/>
        <end position="278"/>
    </location>
</feature>
<accession>A0A849CEE8</accession>
<dbReference type="Gene3D" id="1.10.10.2840">
    <property type="entry name" value="PucR C-terminal helix-turn-helix domain"/>
    <property type="match status" value="1"/>
</dbReference>
<gene>
    <name evidence="5" type="ORF">HLB23_33380</name>
</gene>
<dbReference type="Pfam" id="PF14361">
    <property type="entry name" value="RsbRD_N"/>
    <property type="match status" value="1"/>
</dbReference>
<feature type="domain" description="RsbT co-antagonist protein RsbRD N-terminal" evidence="3">
    <location>
        <begin position="19"/>
        <end position="149"/>
    </location>
</feature>
<dbReference type="EMBL" id="JABELX010000015">
    <property type="protein sequence ID" value="NNH74687.1"/>
    <property type="molecule type" value="Genomic_DNA"/>
</dbReference>
<dbReference type="PANTHER" id="PTHR33744">
    <property type="entry name" value="CARBOHYDRATE DIACID REGULATOR"/>
    <property type="match status" value="1"/>
</dbReference>
<evidence type="ECO:0000259" key="4">
    <source>
        <dbReference type="Pfam" id="PF17853"/>
    </source>
</evidence>
<dbReference type="AlphaFoldDB" id="A0A849CEE8"/>
<comment type="similarity">
    <text evidence="1">Belongs to the CdaR family.</text>
</comment>
<evidence type="ECO:0000259" key="3">
    <source>
        <dbReference type="Pfam" id="PF14361"/>
    </source>
</evidence>
<dbReference type="RefSeq" id="WP_067525694.1">
    <property type="nucleotide sequence ID" value="NZ_JABELX010000015.1"/>
</dbReference>
<sequence length="391" mass="42906">MGTDIAARAAVFERLRQRATALVGEFSADAPPYDAIPHSMLDADFVVSAKLNIALFFRYLVEGFEPTSEDTQPLVDRVVNLVHDGMPLTESLTNYRVGSGFFWSELMRLLDPGEYPVIPELGLRLTEYLSLIMSRIANALVEDARQPRWDLLERQREIADALLTGRDPSGWAHDPEVPIADAFLIAVVRLGEPTPGTLTGLRSRIADLPGTLLHRDSGGWTALVPMPEPDGDPVGALAARLAIRDTGPHPQFWIGVAPAPTHTDVPAAYAEARAVAEVARCLHQPAVVCRQQDMMFEYAIATAGPARRTLAALLAPLDDQPVLAQTLDAFIDNQFNHNAVARALFIHRNTVTYRLARISEMTGYDPLHPTGISTLMAARTARRLESKSLRL</sequence>
<evidence type="ECO:0000313" key="5">
    <source>
        <dbReference type="EMBL" id="NNH74687.1"/>
    </source>
</evidence>
<evidence type="ECO:0000313" key="6">
    <source>
        <dbReference type="Proteomes" id="UP000586827"/>
    </source>
</evidence>
<dbReference type="Proteomes" id="UP000586827">
    <property type="component" value="Unassembled WGS sequence"/>
</dbReference>
<dbReference type="InterPro" id="IPR041522">
    <property type="entry name" value="CdaR_GGDEF"/>
</dbReference>
<protein>
    <submittedName>
        <fullName evidence="5">Helix-turn-helix domain-containing protein</fullName>
    </submittedName>
</protein>
<evidence type="ECO:0000259" key="2">
    <source>
        <dbReference type="Pfam" id="PF13556"/>
    </source>
</evidence>
<dbReference type="Pfam" id="PF13556">
    <property type="entry name" value="HTH_30"/>
    <property type="match status" value="1"/>
</dbReference>
<dbReference type="InterPro" id="IPR025751">
    <property type="entry name" value="RsbRD_N_dom"/>
</dbReference>
<dbReference type="Pfam" id="PF17853">
    <property type="entry name" value="GGDEF_2"/>
    <property type="match status" value="1"/>
</dbReference>
<proteinExistence type="inferred from homology"/>
<dbReference type="InterPro" id="IPR042070">
    <property type="entry name" value="PucR_C-HTH_sf"/>
</dbReference>
<evidence type="ECO:0000256" key="1">
    <source>
        <dbReference type="ARBA" id="ARBA00006754"/>
    </source>
</evidence>
<organism evidence="5 6">
    <name type="scientific">Nocardia uniformis</name>
    <dbReference type="NCBI Taxonomy" id="53432"/>
    <lineage>
        <taxon>Bacteria</taxon>
        <taxon>Bacillati</taxon>
        <taxon>Actinomycetota</taxon>
        <taxon>Actinomycetes</taxon>
        <taxon>Mycobacteriales</taxon>
        <taxon>Nocardiaceae</taxon>
        <taxon>Nocardia</taxon>
    </lineage>
</organism>
<dbReference type="PANTHER" id="PTHR33744:SF1">
    <property type="entry name" value="DNA-BINDING TRANSCRIPTIONAL ACTIVATOR ADER"/>
    <property type="match status" value="1"/>
</dbReference>
<dbReference type="InterPro" id="IPR051448">
    <property type="entry name" value="CdaR-like_regulators"/>
</dbReference>